<evidence type="ECO:0000256" key="5">
    <source>
        <dbReference type="SAM" id="SignalP"/>
    </source>
</evidence>
<evidence type="ECO:0000256" key="4">
    <source>
        <dbReference type="ARBA" id="ARBA00022837"/>
    </source>
</evidence>
<dbReference type="InterPro" id="IPR050738">
    <property type="entry name" value="Sulfatase"/>
</dbReference>
<comment type="caution">
    <text evidence="7">The sequence shown here is derived from an EMBL/GenBank/DDBJ whole genome shotgun (WGS) entry which is preliminary data.</text>
</comment>
<keyword evidence="2" id="KW-0479">Metal-binding</keyword>
<comment type="similarity">
    <text evidence="1">Belongs to the sulfatase family.</text>
</comment>
<keyword evidence="8" id="KW-1185">Reference proteome</keyword>
<dbReference type="Pfam" id="PF00884">
    <property type="entry name" value="Sulfatase"/>
    <property type="match status" value="1"/>
</dbReference>
<dbReference type="SUPFAM" id="SSF53649">
    <property type="entry name" value="Alkaline phosphatase-like"/>
    <property type="match status" value="1"/>
</dbReference>
<evidence type="ECO:0000256" key="2">
    <source>
        <dbReference type="ARBA" id="ARBA00022723"/>
    </source>
</evidence>
<dbReference type="InterPro" id="IPR017850">
    <property type="entry name" value="Alkaline_phosphatase_core_sf"/>
</dbReference>
<dbReference type="PANTHER" id="PTHR42693">
    <property type="entry name" value="ARYLSULFATASE FAMILY MEMBER"/>
    <property type="match status" value="1"/>
</dbReference>
<dbReference type="PANTHER" id="PTHR42693:SF33">
    <property type="entry name" value="ARYLSULFATASE"/>
    <property type="match status" value="1"/>
</dbReference>
<dbReference type="Gene3D" id="3.30.1120.10">
    <property type="match status" value="1"/>
</dbReference>
<dbReference type="AlphaFoldDB" id="A0A7J5TWY0"/>
<keyword evidence="7" id="KW-0808">Transferase</keyword>
<name>A0A7J5TWY0_9BACT</name>
<evidence type="ECO:0000313" key="8">
    <source>
        <dbReference type="Proteomes" id="UP000488299"/>
    </source>
</evidence>
<feature type="signal peptide" evidence="5">
    <location>
        <begin position="1"/>
        <end position="20"/>
    </location>
</feature>
<sequence length="465" mass="52013">MRTRYLLLILFCSGCLGLTALHTPSRPKPRSPRPNILFILVDDLGFGDLSCYGAKDVQTPHIDSLIRGGMRFTSFYANSPVCSPSRAALLSGRYPERMGVPGVIRDDTTNSWGYLAPGRLLPDYLAEQGYHTALVGKWHLGLEPENHPNRRGFREFYGFLGDMMDNYVEKKRNGQNFMRHNKEVINPPGHATDVFTNAAISYLNGQVRQRQRANDPPFFLYLSYTAPHDPLQPLAADLDRVTRTRPGIDPTRAKLVALIEHLDANVGRVLAALRANGQDRNTLVVFTSDNGGWGPGKANVGGYRGVKGTMYEGGLRIAAGVRWPAGIRPRTESDRPLLLMDWMPTLLQLAGTPVPAGIQGQSFAGLITGKDTLGDRQRPLYFVRREGHDTYKGLQIHAVRQGDFKLLQPTPFAPYELYNLRNDPYERNNLADTDRGMREQLTRQLMEHIRRGGAVPWQRPAGMGR</sequence>
<evidence type="ECO:0000256" key="3">
    <source>
        <dbReference type="ARBA" id="ARBA00022801"/>
    </source>
</evidence>
<dbReference type="GO" id="GO:0046872">
    <property type="term" value="F:metal ion binding"/>
    <property type="evidence" value="ECO:0007669"/>
    <property type="project" value="UniProtKB-KW"/>
</dbReference>
<dbReference type="EMBL" id="WELI01000009">
    <property type="protein sequence ID" value="KAB7727936.1"/>
    <property type="molecule type" value="Genomic_DNA"/>
</dbReference>
<evidence type="ECO:0000259" key="6">
    <source>
        <dbReference type="Pfam" id="PF00884"/>
    </source>
</evidence>
<organism evidence="7 8">
    <name type="scientific">Rudanella paleaurantiibacter</name>
    <dbReference type="NCBI Taxonomy" id="2614655"/>
    <lineage>
        <taxon>Bacteria</taxon>
        <taxon>Pseudomonadati</taxon>
        <taxon>Bacteroidota</taxon>
        <taxon>Cytophagia</taxon>
        <taxon>Cytophagales</taxon>
        <taxon>Cytophagaceae</taxon>
        <taxon>Rudanella</taxon>
    </lineage>
</organism>
<dbReference type="Proteomes" id="UP000488299">
    <property type="component" value="Unassembled WGS sequence"/>
</dbReference>
<protein>
    <submittedName>
        <fullName evidence="7">Sulfatase-like hydrolase/transferase</fullName>
    </submittedName>
</protein>
<proteinExistence type="inferred from homology"/>
<keyword evidence="5" id="KW-0732">Signal</keyword>
<feature type="domain" description="Sulfatase N-terminal" evidence="6">
    <location>
        <begin position="34"/>
        <end position="351"/>
    </location>
</feature>
<dbReference type="PROSITE" id="PS00149">
    <property type="entry name" value="SULFATASE_2"/>
    <property type="match status" value="1"/>
</dbReference>
<accession>A0A7J5TWY0</accession>
<gene>
    <name evidence="7" type="ORF">F5984_19425</name>
</gene>
<evidence type="ECO:0000313" key="7">
    <source>
        <dbReference type="EMBL" id="KAB7727936.1"/>
    </source>
</evidence>
<feature type="chain" id="PRO_5029885505" evidence="5">
    <location>
        <begin position="21"/>
        <end position="465"/>
    </location>
</feature>
<dbReference type="Gene3D" id="3.40.720.10">
    <property type="entry name" value="Alkaline Phosphatase, subunit A"/>
    <property type="match status" value="1"/>
</dbReference>
<evidence type="ECO:0000256" key="1">
    <source>
        <dbReference type="ARBA" id="ARBA00008779"/>
    </source>
</evidence>
<dbReference type="RefSeq" id="WP_152125887.1">
    <property type="nucleotide sequence ID" value="NZ_WELI01000009.1"/>
</dbReference>
<keyword evidence="4" id="KW-0106">Calcium</keyword>
<dbReference type="InterPro" id="IPR024607">
    <property type="entry name" value="Sulfatase_CS"/>
</dbReference>
<dbReference type="InterPro" id="IPR000917">
    <property type="entry name" value="Sulfatase_N"/>
</dbReference>
<reference evidence="7 8" key="1">
    <citation type="submission" date="2019-10" db="EMBL/GenBank/DDBJ databases">
        <title>Rudanella paleaurantiibacter sp. nov., isolated from sludge.</title>
        <authorList>
            <person name="Xu S.Q."/>
        </authorList>
    </citation>
    <scope>NUCLEOTIDE SEQUENCE [LARGE SCALE GENOMIC DNA]</scope>
    <source>
        <strain evidence="7 8">HX-22-17</strain>
    </source>
</reference>
<keyword evidence="3 7" id="KW-0378">Hydrolase</keyword>
<dbReference type="GO" id="GO:0016740">
    <property type="term" value="F:transferase activity"/>
    <property type="evidence" value="ECO:0007669"/>
    <property type="project" value="UniProtKB-KW"/>
</dbReference>
<dbReference type="GO" id="GO:0004065">
    <property type="term" value="F:arylsulfatase activity"/>
    <property type="evidence" value="ECO:0007669"/>
    <property type="project" value="TreeGrafter"/>
</dbReference>